<dbReference type="Proteomes" id="UP001600943">
    <property type="component" value="Unassembled WGS sequence"/>
</dbReference>
<evidence type="ECO:0000313" key="1">
    <source>
        <dbReference type="EMBL" id="GAA6409880.1"/>
    </source>
</evidence>
<dbReference type="EMBL" id="BAABYW010000001">
    <property type="protein sequence ID" value="GAA6409880.1"/>
    <property type="molecule type" value="Genomic_DNA"/>
</dbReference>
<protein>
    <submittedName>
        <fullName evidence="1">Uncharacterized protein</fullName>
    </submittedName>
</protein>
<proteinExistence type="predicted"/>
<gene>
    <name evidence="1" type="ORF">K040078D81_39970</name>
</gene>
<name>A0ABQ0BEI4_9FIRM</name>
<dbReference type="RefSeq" id="WP_390407946.1">
    <property type="nucleotide sequence ID" value="NZ_BAABYW010000001.1"/>
</dbReference>
<sequence>MGKMTDGDVMVYIRNQMLALSDMAKQYGVDISISANADGFANAKMGDYDVTQFKKGNIKYAYMPLDEDTEIWQNDIKTYCVNFSGNPYMERGDVG</sequence>
<reference evidence="1 2" key="1">
    <citation type="submission" date="2024-04" db="EMBL/GenBank/DDBJ databases">
        <title>Defined microbial consortia suppress multidrug-resistant proinflammatory Enterobacteriaceae via ecological control.</title>
        <authorList>
            <person name="Furuichi M."/>
            <person name="Kawaguchi T."/>
            <person name="Pust M."/>
            <person name="Yasuma K."/>
            <person name="Plichta D."/>
            <person name="Hasegawa N."/>
            <person name="Ohya T."/>
            <person name="Bhattarai S."/>
            <person name="Sasajima S."/>
            <person name="Aoto Y."/>
            <person name="Tuganbaev T."/>
            <person name="Yaginuma M."/>
            <person name="Ueda M."/>
            <person name="Okahashi N."/>
            <person name="Amafuji K."/>
            <person name="Kiridooshi Y."/>
            <person name="Sugita K."/>
            <person name="Strazar M."/>
            <person name="Skelly A."/>
            <person name="Suda W."/>
            <person name="Hattori M."/>
            <person name="Nakamoto N."/>
            <person name="Caballero S."/>
            <person name="Norman J."/>
            <person name="Olle B."/>
            <person name="Tanoue T."/>
            <person name="Arita M."/>
            <person name="Bucci V."/>
            <person name="Atarashi K."/>
            <person name="Xavier R."/>
            <person name="Honda K."/>
        </authorList>
    </citation>
    <scope>NUCLEOTIDE SEQUENCE [LARGE SCALE GENOMIC DNA]</scope>
    <source>
        <strain evidence="2">k04-0078-D8-1</strain>
    </source>
</reference>
<accession>A0ABQ0BEI4</accession>
<organism evidence="1 2">
    <name type="scientific">Blautia hominis</name>
    <dbReference type="NCBI Taxonomy" id="2025493"/>
    <lineage>
        <taxon>Bacteria</taxon>
        <taxon>Bacillati</taxon>
        <taxon>Bacillota</taxon>
        <taxon>Clostridia</taxon>
        <taxon>Lachnospirales</taxon>
        <taxon>Lachnospiraceae</taxon>
        <taxon>Blautia</taxon>
    </lineage>
</organism>
<evidence type="ECO:0000313" key="2">
    <source>
        <dbReference type="Proteomes" id="UP001600943"/>
    </source>
</evidence>
<keyword evidence="2" id="KW-1185">Reference proteome</keyword>
<comment type="caution">
    <text evidence="1">The sequence shown here is derived from an EMBL/GenBank/DDBJ whole genome shotgun (WGS) entry which is preliminary data.</text>
</comment>